<evidence type="ECO:0000313" key="3">
    <source>
        <dbReference type="Proteomes" id="UP000812440"/>
    </source>
</evidence>
<feature type="region of interest" description="Disordered" evidence="1">
    <location>
        <begin position="37"/>
        <end position="119"/>
    </location>
</feature>
<proteinExistence type="predicted"/>
<evidence type="ECO:0000313" key="2">
    <source>
        <dbReference type="EMBL" id="KAG8447303.1"/>
    </source>
</evidence>
<name>A0A8T2JUN0_9PIPI</name>
<dbReference type="EMBL" id="JAACNH010000003">
    <property type="protein sequence ID" value="KAG8447303.1"/>
    <property type="molecule type" value="Genomic_DNA"/>
</dbReference>
<accession>A0A8T2JUN0</accession>
<evidence type="ECO:0000256" key="1">
    <source>
        <dbReference type="SAM" id="MobiDB-lite"/>
    </source>
</evidence>
<gene>
    <name evidence="2" type="ORF">GDO86_014678</name>
</gene>
<organism evidence="2 3">
    <name type="scientific">Hymenochirus boettgeri</name>
    <name type="common">Congo dwarf clawed frog</name>
    <dbReference type="NCBI Taxonomy" id="247094"/>
    <lineage>
        <taxon>Eukaryota</taxon>
        <taxon>Metazoa</taxon>
        <taxon>Chordata</taxon>
        <taxon>Craniata</taxon>
        <taxon>Vertebrata</taxon>
        <taxon>Euteleostomi</taxon>
        <taxon>Amphibia</taxon>
        <taxon>Batrachia</taxon>
        <taxon>Anura</taxon>
        <taxon>Pipoidea</taxon>
        <taxon>Pipidae</taxon>
        <taxon>Pipinae</taxon>
        <taxon>Hymenochirus</taxon>
    </lineage>
</organism>
<feature type="compositionally biased region" description="Basic and acidic residues" evidence="1">
    <location>
        <begin position="76"/>
        <end position="86"/>
    </location>
</feature>
<protein>
    <submittedName>
        <fullName evidence="2">Uncharacterized protein</fullName>
    </submittedName>
</protein>
<dbReference type="AlphaFoldDB" id="A0A8T2JUN0"/>
<keyword evidence="3" id="KW-1185">Reference proteome</keyword>
<sequence length="119" mass="13225">MAQSTLVQDSNVESERTQFLIKHQEWEDDDPCEVEEIGAYDQVLRQRKGPVKNRDPQSPDKGIKKDQTPNPSRDPQSPDKGIKKDQTPTPSRDPQSADKGIKKNNTPTPLGTPYAGLGS</sequence>
<comment type="caution">
    <text evidence="2">The sequence shown here is derived from an EMBL/GenBank/DDBJ whole genome shotgun (WGS) entry which is preliminary data.</text>
</comment>
<dbReference type="Proteomes" id="UP000812440">
    <property type="component" value="Chromosome 8_10"/>
</dbReference>
<feature type="compositionally biased region" description="Basic and acidic residues" evidence="1">
    <location>
        <begin position="52"/>
        <end position="67"/>
    </location>
</feature>
<reference evidence="2" key="1">
    <citation type="thesis" date="2020" institute="ProQuest LLC" country="789 East Eisenhower Parkway, Ann Arbor, MI, USA">
        <title>Comparative Genomics and Chromosome Evolution.</title>
        <authorList>
            <person name="Mudd A.B."/>
        </authorList>
    </citation>
    <scope>NUCLEOTIDE SEQUENCE</scope>
    <source>
        <strain evidence="2">Female2</strain>
        <tissue evidence="2">Blood</tissue>
    </source>
</reference>